<dbReference type="OrthoDB" id="7452448at2"/>
<keyword evidence="3" id="KW-1185">Reference proteome</keyword>
<dbReference type="AlphaFoldDB" id="A0A5B8LLG0"/>
<proteinExistence type="predicted"/>
<feature type="transmembrane region" description="Helical" evidence="1">
    <location>
        <begin position="47"/>
        <end position="67"/>
    </location>
</feature>
<keyword evidence="1" id="KW-0472">Membrane</keyword>
<evidence type="ECO:0000313" key="3">
    <source>
        <dbReference type="Proteomes" id="UP000315673"/>
    </source>
</evidence>
<dbReference type="Proteomes" id="UP000315673">
    <property type="component" value="Chromosome"/>
</dbReference>
<dbReference type="EMBL" id="CP042306">
    <property type="protein sequence ID" value="QDZ08936.1"/>
    <property type="molecule type" value="Genomic_DNA"/>
</dbReference>
<accession>A0A5B8LLG0</accession>
<evidence type="ECO:0000313" key="2">
    <source>
        <dbReference type="EMBL" id="QDZ08936.1"/>
    </source>
</evidence>
<sequence>MKKSTRALLGMLVLDALIAAGVVWFVMDIKHGAALTVPPAEAISTVTTIGGGAIGIVTGILLVAFFVHRKRGN</sequence>
<gene>
    <name evidence="2" type="ORF">FPZ24_16855</name>
</gene>
<dbReference type="RefSeq" id="WP_146573969.1">
    <property type="nucleotide sequence ID" value="NZ_CP042306.1"/>
</dbReference>
<organism evidence="2 3">
    <name type="scientific">Sphingomonas panacisoli</name>
    <dbReference type="NCBI Taxonomy" id="1813879"/>
    <lineage>
        <taxon>Bacteria</taxon>
        <taxon>Pseudomonadati</taxon>
        <taxon>Pseudomonadota</taxon>
        <taxon>Alphaproteobacteria</taxon>
        <taxon>Sphingomonadales</taxon>
        <taxon>Sphingomonadaceae</taxon>
        <taxon>Sphingomonas</taxon>
    </lineage>
</organism>
<feature type="transmembrane region" description="Helical" evidence="1">
    <location>
        <begin position="7"/>
        <end position="27"/>
    </location>
</feature>
<protein>
    <submittedName>
        <fullName evidence="2">Uncharacterized protein</fullName>
    </submittedName>
</protein>
<dbReference type="KEGG" id="spai:FPZ24_16855"/>
<evidence type="ECO:0000256" key="1">
    <source>
        <dbReference type="SAM" id="Phobius"/>
    </source>
</evidence>
<name>A0A5B8LLG0_9SPHN</name>
<reference evidence="2 3" key="1">
    <citation type="submission" date="2019-07" db="EMBL/GenBank/DDBJ databases">
        <title>Full genome sequence of Sphingomonas sp. 4R-6-7(HKS19).</title>
        <authorList>
            <person name="Im W.-T."/>
        </authorList>
    </citation>
    <scope>NUCLEOTIDE SEQUENCE [LARGE SCALE GENOMIC DNA]</scope>
    <source>
        <strain evidence="2 3">HKS19</strain>
    </source>
</reference>
<keyword evidence="1" id="KW-0812">Transmembrane</keyword>
<keyword evidence="1" id="KW-1133">Transmembrane helix</keyword>